<dbReference type="InterPro" id="IPR000315">
    <property type="entry name" value="Znf_B-box"/>
</dbReference>
<evidence type="ECO:0000256" key="9">
    <source>
        <dbReference type="PROSITE-ProRule" id="PRU00024"/>
    </source>
</evidence>
<evidence type="ECO:0000256" key="4">
    <source>
        <dbReference type="ARBA" id="ARBA00022771"/>
    </source>
</evidence>
<keyword evidence="5" id="KW-0862">Zinc</keyword>
<dbReference type="EMBL" id="JAYDYQ010001087">
    <property type="protein sequence ID" value="KAK4491456.1"/>
    <property type="molecule type" value="Genomic_DNA"/>
</dbReference>
<reference evidence="11 12" key="1">
    <citation type="journal article" date="2023" name="bioRxiv">
        <title>Genome report: Whole genome sequence and annotation of Penstemon davidsonii.</title>
        <authorList>
            <person name="Ostevik K.L."/>
            <person name="Alabady M."/>
            <person name="Zhang M."/>
            <person name="Rausher M.D."/>
        </authorList>
    </citation>
    <scope>NUCLEOTIDE SEQUENCE [LARGE SCALE GENOMIC DNA]</scope>
    <source>
        <strain evidence="11">DNT005</strain>
        <tissue evidence="11">Whole leaf</tissue>
    </source>
</reference>
<protein>
    <recommendedName>
        <fullName evidence="10">B box-type domain-containing protein</fullName>
    </recommendedName>
</protein>
<accession>A0ABR0DRH2</accession>
<keyword evidence="2" id="KW-0479">Metal-binding</keyword>
<evidence type="ECO:0000256" key="3">
    <source>
        <dbReference type="ARBA" id="ARBA00022737"/>
    </source>
</evidence>
<comment type="subcellular location">
    <subcellularLocation>
        <location evidence="1">Nucleus</location>
    </subcellularLocation>
</comment>
<evidence type="ECO:0000256" key="6">
    <source>
        <dbReference type="ARBA" id="ARBA00023015"/>
    </source>
</evidence>
<evidence type="ECO:0000259" key="10">
    <source>
        <dbReference type="PROSITE" id="PS50119"/>
    </source>
</evidence>
<keyword evidence="4 9" id="KW-0863">Zinc-finger</keyword>
<evidence type="ECO:0000313" key="12">
    <source>
        <dbReference type="Proteomes" id="UP001291926"/>
    </source>
</evidence>
<dbReference type="InterPro" id="IPR051979">
    <property type="entry name" value="B-box_zinc_finger"/>
</dbReference>
<evidence type="ECO:0000313" key="11">
    <source>
        <dbReference type="EMBL" id="KAK4491456.1"/>
    </source>
</evidence>
<proteinExistence type="predicted"/>
<gene>
    <name evidence="11" type="ORF">RD792_002206</name>
</gene>
<name>A0ABR0DRH2_9LAMI</name>
<comment type="caution">
    <text evidence="11">The sequence shown here is derived from an EMBL/GenBank/DDBJ whole genome shotgun (WGS) entry which is preliminary data.</text>
</comment>
<evidence type="ECO:0000256" key="1">
    <source>
        <dbReference type="ARBA" id="ARBA00004123"/>
    </source>
</evidence>
<dbReference type="CDD" id="cd19821">
    <property type="entry name" value="Bbox1_BBX-like"/>
    <property type="match status" value="1"/>
</dbReference>
<organism evidence="11 12">
    <name type="scientific">Penstemon davidsonii</name>
    <dbReference type="NCBI Taxonomy" id="160366"/>
    <lineage>
        <taxon>Eukaryota</taxon>
        <taxon>Viridiplantae</taxon>
        <taxon>Streptophyta</taxon>
        <taxon>Embryophyta</taxon>
        <taxon>Tracheophyta</taxon>
        <taxon>Spermatophyta</taxon>
        <taxon>Magnoliopsida</taxon>
        <taxon>eudicotyledons</taxon>
        <taxon>Gunneridae</taxon>
        <taxon>Pentapetalae</taxon>
        <taxon>asterids</taxon>
        <taxon>lamiids</taxon>
        <taxon>Lamiales</taxon>
        <taxon>Plantaginaceae</taxon>
        <taxon>Cheloneae</taxon>
        <taxon>Penstemon</taxon>
    </lineage>
</organism>
<keyword evidence="7" id="KW-0804">Transcription</keyword>
<dbReference type="PANTHER" id="PTHR31832:SF87">
    <property type="entry name" value="B-BOX ZINC FINGER PROTEIN 20"/>
    <property type="match status" value="1"/>
</dbReference>
<evidence type="ECO:0000256" key="5">
    <source>
        <dbReference type="ARBA" id="ARBA00022833"/>
    </source>
</evidence>
<dbReference type="Pfam" id="PF00643">
    <property type="entry name" value="zf-B_box"/>
    <property type="match status" value="1"/>
</dbReference>
<evidence type="ECO:0000256" key="7">
    <source>
        <dbReference type="ARBA" id="ARBA00023163"/>
    </source>
</evidence>
<keyword evidence="12" id="KW-1185">Reference proteome</keyword>
<sequence>MKIQCDVYSKKEAYVFCTSDEAALCHNCDNRVHNANKLASKHPRFPLVHPQESPCCDICQFCQEDRARLCLECDNPIHKANEYTKKQNRFLLSGVKISGAASSYQAAGTGTSSSGINIQPNSDYKWFKIKPTVFSSTNIFHFSAFGFLHKFKRLETLIHKKR</sequence>
<keyword evidence="6" id="KW-0805">Transcription regulation</keyword>
<keyword evidence="3" id="KW-0677">Repeat</keyword>
<dbReference type="InterPro" id="IPR049808">
    <property type="entry name" value="CONSTANS-like_Bbox1"/>
</dbReference>
<dbReference type="PROSITE" id="PS50119">
    <property type="entry name" value="ZF_BBOX"/>
    <property type="match status" value="1"/>
</dbReference>
<keyword evidence="8" id="KW-0539">Nucleus</keyword>
<evidence type="ECO:0000256" key="8">
    <source>
        <dbReference type="ARBA" id="ARBA00023242"/>
    </source>
</evidence>
<dbReference type="SMART" id="SM00336">
    <property type="entry name" value="BBOX"/>
    <property type="match status" value="2"/>
</dbReference>
<dbReference type="Proteomes" id="UP001291926">
    <property type="component" value="Unassembled WGS sequence"/>
</dbReference>
<evidence type="ECO:0000256" key="2">
    <source>
        <dbReference type="ARBA" id="ARBA00022723"/>
    </source>
</evidence>
<dbReference type="PANTHER" id="PTHR31832">
    <property type="entry name" value="B-BOX ZINC FINGER PROTEIN 22"/>
    <property type="match status" value="1"/>
</dbReference>
<feature type="domain" description="B box-type" evidence="10">
    <location>
        <begin position="1"/>
        <end position="47"/>
    </location>
</feature>